<feature type="non-terminal residue" evidence="2">
    <location>
        <position position="375"/>
    </location>
</feature>
<organism evidence="2">
    <name type="scientific">marine sediment metagenome</name>
    <dbReference type="NCBI Taxonomy" id="412755"/>
    <lineage>
        <taxon>unclassified sequences</taxon>
        <taxon>metagenomes</taxon>
        <taxon>ecological metagenomes</taxon>
    </lineage>
</organism>
<feature type="compositionally biased region" description="Basic and acidic residues" evidence="1">
    <location>
        <begin position="346"/>
        <end position="366"/>
    </location>
</feature>
<evidence type="ECO:0000313" key="2">
    <source>
        <dbReference type="EMBL" id="KKK88302.1"/>
    </source>
</evidence>
<evidence type="ECO:0000256" key="1">
    <source>
        <dbReference type="SAM" id="MobiDB-lite"/>
    </source>
</evidence>
<gene>
    <name evidence="2" type="ORF">LCGC14_2744540</name>
</gene>
<dbReference type="EMBL" id="LAZR01050016">
    <property type="protein sequence ID" value="KKK88302.1"/>
    <property type="molecule type" value="Genomic_DNA"/>
</dbReference>
<accession>A0A0F8Z3G9</accession>
<dbReference type="AlphaFoldDB" id="A0A0F8Z3G9"/>
<reference evidence="2" key="1">
    <citation type="journal article" date="2015" name="Nature">
        <title>Complex archaea that bridge the gap between prokaryotes and eukaryotes.</title>
        <authorList>
            <person name="Spang A."/>
            <person name="Saw J.H."/>
            <person name="Jorgensen S.L."/>
            <person name="Zaremba-Niedzwiedzka K."/>
            <person name="Martijn J."/>
            <person name="Lind A.E."/>
            <person name="van Eijk R."/>
            <person name="Schleper C."/>
            <person name="Guy L."/>
            <person name="Ettema T.J."/>
        </authorList>
    </citation>
    <scope>NUCLEOTIDE SEQUENCE</scope>
</reference>
<feature type="region of interest" description="Disordered" evidence="1">
    <location>
        <begin position="341"/>
        <end position="375"/>
    </location>
</feature>
<protein>
    <submittedName>
        <fullName evidence="2">Uncharacterized protein</fullName>
    </submittedName>
</protein>
<name>A0A0F8Z3G9_9ZZZZ</name>
<sequence>MGKSEEELLGLPPLPVGYKLVGSQVPKIPETSTGLPPLPEGFQFVPPKEFKLAPGLEEQLAQPIPDYKEERLIETPLPGQEQPAPPMYRPEWAEIGEETLKGAAEDALGGIQEVFEGATNVLGMVEAPYSIATGLLAFIPSLATNYVAQLHPDISYAEAEQLGHKVAEAIAYIPKTEIGQIGAQTLGKPFAMITEGLDVAAEAVAPGDPNSQAVFRTLAWTAVIAAAPTLKSGLKQSLASLKAKGKPVPPEALKAIVEQEITKVAKTTFKMGEKPAGEGIIERGAPREKTNVELGLEKIAQRGVEKKKAIVRKTYPDWYIEQQDKILAEKQKLPTFEEFDEAVFGKPKEAPKAKKPVPKEGPDESRIMGFEPPPT</sequence>
<proteinExistence type="predicted"/>
<comment type="caution">
    <text evidence="2">The sequence shown here is derived from an EMBL/GenBank/DDBJ whole genome shotgun (WGS) entry which is preliminary data.</text>
</comment>